<dbReference type="Proteomes" id="UP001298753">
    <property type="component" value="Unassembled WGS sequence"/>
</dbReference>
<protein>
    <recommendedName>
        <fullName evidence="3">DUF2007 domain-containing protein</fullName>
    </recommendedName>
</protein>
<dbReference type="EMBL" id="JAJEPX010000001">
    <property type="protein sequence ID" value="MCC2175526.1"/>
    <property type="molecule type" value="Genomic_DNA"/>
</dbReference>
<sequence length="81" mass="8893">MLLKTELTEVFTMAEMDKIVKALSAKGIDAATKTVDLMSGGLFENRRSSGTFGMNAEARVVYKIYVKRADLEFAKSVLATI</sequence>
<evidence type="ECO:0008006" key="3">
    <source>
        <dbReference type="Google" id="ProtNLM"/>
    </source>
</evidence>
<proteinExistence type="predicted"/>
<dbReference type="GeneID" id="98659654"/>
<accession>A0AAW4VRI9</accession>
<comment type="caution">
    <text evidence="1">The sequence shown here is derived from an EMBL/GenBank/DDBJ whole genome shotgun (WGS) entry which is preliminary data.</text>
</comment>
<gene>
    <name evidence="1" type="ORF">LKD22_00010</name>
</gene>
<reference evidence="1 2" key="1">
    <citation type="submission" date="2021-10" db="EMBL/GenBank/DDBJ databases">
        <title>Anaerobic single-cell dispensing facilitates the cultivation of human gut bacteria.</title>
        <authorList>
            <person name="Afrizal A."/>
        </authorList>
    </citation>
    <scope>NUCLEOTIDE SEQUENCE [LARGE SCALE GENOMIC DNA]</scope>
    <source>
        <strain evidence="1 2">CLA-AA-H270</strain>
    </source>
</reference>
<dbReference type="RefSeq" id="WP_227599868.1">
    <property type="nucleotide sequence ID" value="NZ_JAJEPX010000001.1"/>
</dbReference>
<organism evidence="1 2">
    <name type="scientific">Agathobaculum butyriciproducens</name>
    <dbReference type="NCBI Taxonomy" id="1628085"/>
    <lineage>
        <taxon>Bacteria</taxon>
        <taxon>Bacillati</taxon>
        <taxon>Bacillota</taxon>
        <taxon>Clostridia</taxon>
        <taxon>Eubacteriales</taxon>
        <taxon>Butyricicoccaceae</taxon>
        <taxon>Agathobaculum</taxon>
    </lineage>
</organism>
<evidence type="ECO:0000313" key="1">
    <source>
        <dbReference type="EMBL" id="MCC2175526.1"/>
    </source>
</evidence>
<keyword evidence="2" id="KW-1185">Reference proteome</keyword>
<dbReference type="AlphaFoldDB" id="A0AAW4VRI9"/>
<evidence type="ECO:0000313" key="2">
    <source>
        <dbReference type="Proteomes" id="UP001298753"/>
    </source>
</evidence>
<name>A0AAW4VRI9_9FIRM</name>